<comment type="caution">
    <text evidence="2">The sequence shown here is derived from an EMBL/GenBank/DDBJ whole genome shotgun (WGS) entry which is preliminary data.</text>
</comment>
<feature type="domain" description="Recombinase" evidence="1">
    <location>
        <begin position="4"/>
        <end position="38"/>
    </location>
</feature>
<keyword evidence="3" id="KW-1185">Reference proteome</keyword>
<protein>
    <recommendedName>
        <fullName evidence="1">Recombinase domain-containing protein</fullName>
    </recommendedName>
</protein>
<name>A0ABQ2GEG4_9DEIO</name>
<dbReference type="EMBL" id="BMOL01000017">
    <property type="protein sequence ID" value="GGL89939.1"/>
    <property type="molecule type" value="Genomic_DNA"/>
</dbReference>
<sequence length="55" mass="6455">MRQTGLSLREIAARFNAENHRSRNGQAWNHTQVARVLKYFAVEDLPFPSLYWPNP</sequence>
<organism evidence="2 3">
    <name type="scientific">Deinococcus aerolatus</name>
    <dbReference type="NCBI Taxonomy" id="522487"/>
    <lineage>
        <taxon>Bacteria</taxon>
        <taxon>Thermotogati</taxon>
        <taxon>Deinococcota</taxon>
        <taxon>Deinococci</taxon>
        <taxon>Deinococcales</taxon>
        <taxon>Deinococcaceae</taxon>
        <taxon>Deinococcus</taxon>
    </lineage>
</organism>
<evidence type="ECO:0000313" key="2">
    <source>
        <dbReference type="EMBL" id="GGL89939.1"/>
    </source>
</evidence>
<evidence type="ECO:0000259" key="1">
    <source>
        <dbReference type="Pfam" id="PF07508"/>
    </source>
</evidence>
<evidence type="ECO:0000313" key="3">
    <source>
        <dbReference type="Proteomes" id="UP000639973"/>
    </source>
</evidence>
<dbReference type="RefSeq" id="WP_188973380.1">
    <property type="nucleotide sequence ID" value="NZ_BMOL01000017.1"/>
</dbReference>
<proteinExistence type="predicted"/>
<reference evidence="3" key="1">
    <citation type="journal article" date="2019" name="Int. J. Syst. Evol. Microbiol.">
        <title>The Global Catalogue of Microorganisms (GCM) 10K type strain sequencing project: providing services to taxonomists for standard genome sequencing and annotation.</title>
        <authorList>
            <consortium name="The Broad Institute Genomics Platform"/>
            <consortium name="The Broad Institute Genome Sequencing Center for Infectious Disease"/>
            <person name="Wu L."/>
            <person name="Ma J."/>
        </authorList>
    </citation>
    <scope>NUCLEOTIDE SEQUENCE [LARGE SCALE GENOMIC DNA]</scope>
    <source>
        <strain evidence="3">JCM 15442</strain>
    </source>
</reference>
<accession>A0ABQ2GEG4</accession>
<dbReference type="Proteomes" id="UP000639973">
    <property type="component" value="Unassembled WGS sequence"/>
</dbReference>
<gene>
    <name evidence="2" type="ORF">GCM10010840_29960</name>
</gene>
<dbReference type="Pfam" id="PF07508">
    <property type="entry name" value="Recombinase"/>
    <property type="match status" value="1"/>
</dbReference>
<dbReference type="InterPro" id="IPR011109">
    <property type="entry name" value="DNA_bind_recombinase_dom"/>
</dbReference>